<evidence type="ECO:0000259" key="7">
    <source>
        <dbReference type="Pfam" id="PF02721"/>
    </source>
</evidence>
<evidence type="ECO:0000256" key="5">
    <source>
        <dbReference type="ARBA" id="ARBA00023125"/>
    </source>
</evidence>
<evidence type="ECO:0000259" key="8">
    <source>
        <dbReference type="Pfam" id="PF08646"/>
    </source>
</evidence>
<reference key="2">
    <citation type="journal article" date="2000" name="Nature">
        <title>Sequence and analysis of chromosome 5 of the plant Arabidopsis thaliana.</title>
        <authorList>
            <consortium name="Kazusa DNA Research Institute"/>
            <consortium name="Cold Spring Harbor and Washington University in St Louis Sequencing Consortium"/>
            <consortium name="European Union Arabidopsis Genome Sequencing Consortium"/>
            <person name="Tabata S."/>
            <person name="Kaneko T."/>
            <person name="Nakamura Y."/>
            <person name="Kotani H."/>
            <person name="Kato T."/>
            <person name="Asamizu E."/>
            <person name="Miyajima N."/>
            <person name="Sasamoto S."/>
            <person name="Kimura T."/>
            <person name="Hosouchi T."/>
            <person name="Kawashima K."/>
            <person name="Kohara M."/>
            <person name="Matsumoto M."/>
            <person name="Matsuno A."/>
            <person name="Muraki A."/>
            <person name="Nakayama S."/>
            <person name="Nakazaki N."/>
            <person name="Naruo K."/>
            <person name="Okumura S."/>
            <person name="Shinpo S."/>
            <person name="Takeuchi C."/>
            <person name="Wada T."/>
            <person name="Watanabe A."/>
            <person name="Yamada M."/>
            <person name="Yasuda M."/>
            <person name="Sato S."/>
            <person name="de la Bastide M."/>
            <person name="Huang E."/>
            <person name="Spiegel L."/>
            <person name="Gnoj L."/>
            <person name="O'Shaughnessy A."/>
            <person name="Preston R."/>
            <person name="Habermann K."/>
            <person name="Murray J."/>
            <person name="Johnson D."/>
            <person name="Rohlfing T."/>
            <person name="Nelson J."/>
            <person name="Stoneking T."/>
            <person name="Pepin K."/>
            <person name="Spieth J."/>
            <person name="Sekhon M."/>
            <person name="Armstrong J."/>
            <person name="Becker M."/>
            <person name="Belter E."/>
            <person name="Cordum H."/>
            <person name="Cordes M."/>
            <person name="Courtney L."/>
            <person name="Courtney W."/>
            <person name="Dante M."/>
            <person name="Du H."/>
            <person name="Edwards J."/>
            <person name="Fryman J."/>
            <person name="Haakensen B."/>
            <person name="Lamar E."/>
            <person name="Latreille P."/>
            <person name="Leonard S."/>
            <person name="Meyer R."/>
            <person name="Mulvaney E."/>
            <person name="Ozersky P."/>
            <person name="Riley A."/>
            <person name="Strowmatt C."/>
            <person name="Wagner-McPherson C."/>
            <person name="Wollam A."/>
            <person name="Yoakum M."/>
            <person name="Bell M."/>
            <person name="Dedhia N."/>
            <person name="Parnell L."/>
            <person name="Shah R."/>
            <person name="Rodriguez M."/>
            <person name="See L.H."/>
            <person name="Vil D."/>
            <person name="Baker J."/>
            <person name="Kirchoff K."/>
            <person name="Toth K."/>
            <person name="King L."/>
            <person name="Bahret A."/>
            <person name="Miller B."/>
            <person name="Marra M."/>
            <person name="Martienssen R."/>
            <person name="McCombie W.R."/>
            <person name="Wilson R.K."/>
            <person name="Murphy G."/>
            <person name="Bancroft I."/>
            <person name="Volckaert G."/>
            <person name="Wambutt R."/>
            <person name="Dusterhoft A."/>
            <person name="Stiekema W."/>
            <person name="Pohl T."/>
            <person name="Entian K.D."/>
            <person name="Terryn N."/>
            <person name="Hartley N."/>
            <person name="Bent E."/>
            <person name="Johnson S."/>
            <person name="Langham S.A."/>
            <person name="McCullagh B."/>
            <person name="Robben J."/>
            <person name="Grymonprez B."/>
            <person name="Zimmermann W."/>
            <person name="Ramsperger U."/>
            <person name="Wedler H."/>
            <person name="Balke K."/>
            <person name="Wedler E."/>
            <person name="Peters S."/>
            <person name="van Staveren M."/>
            <person name="Dirkse W."/>
            <person name="Mooijman P."/>
            <person name="Lankhorst R.K."/>
            <person name="Weitzenegger T."/>
            <person name="Bothe G."/>
            <person name="Rose M."/>
            <person name="Hauf J."/>
            <person name="Berneiser S."/>
            <person name="Hempel S."/>
            <person name="Feldpausch M."/>
            <person name="Lamberth S."/>
            <person name="Villarroel R."/>
            <person name="Gielen J."/>
            <person name="Ardiles W."/>
            <person name="Bents O."/>
            <person name="Lemcke K."/>
            <person name="Kolesov G."/>
            <person name="Mayer K."/>
            <person name="Rudd S."/>
            <person name="Schoof H."/>
            <person name="Schueller C."/>
            <person name="Zaccaria P."/>
            <person name="Mewes H.W."/>
            <person name="Bevan M."/>
            <person name="Fransz P."/>
        </authorList>
    </citation>
    <scope>NUCLEOTIDE SEQUENCE [LARGE SCALE GENOMIC DNA]</scope>
    <source>
        <strain>cv. Columbia</strain>
    </source>
</reference>
<keyword evidence="2" id="KW-0479">Metal-binding</keyword>
<name>Q9FHV9_ARATH</name>
<proteinExistence type="inferred from homology"/>
<evidence type="ECO:0000256" key="3">
    <source>
        <dbReference type="ARBA" id="ARBA00022771"/>
    </source>
</evidence>
<comment type="similarity">
    <text evidence="1">Belongs to the replication factor A protein 1 family.</text>
</comment>
<dbReference type="InterPro" id="IPR031657">
    <property type="entry name" value="REPA_OB_2"/>
</dbReference>
<dbReference type="SUPFAM" id="SSF50249">
    <property type="entry name" value="Nucleic acid-binding proteins"/>
    <property type="match status" value="3"/>
</dbReference>
<dbReference type="ExpressionAtlas" id="Q9FHV9">
    <property type="expression patterns" value="baseline and differential"/>
</dbReference>
<dbReference type="CDD" id="cd04476">
    <property type="entry name" value="RPA1_DBD_C"/>
    <property type="match status" value="1"/>
</dbReference>
<evidence type="ECO:0000256" key="6">
    <source>
        <dbReference type="SAM" id="MobiDB-lite"/>
    </source>
</evidence>
<feature type="domain" description="Replication protein A 70 kDa DNA-binding subunit B/D first OB fold" evidence="7">
    <location>
        <begin position="7"/>
        <end position="109"/>
    </location>
</feature>
<evidence type="ECO:0000256" key="2">
    <source>
        <dbReference type="ARBA" id="ARBA00022723"/>
    </source>
</evidence>
<dbReference type="CDD" id="cd04481">
    <property type="entry name" value="RPA1_DBD_B_like"/>
    <property type="match status" value="1"/>
</dbReference>
<protein>
    <submittedName>
        <fullName evidence="10">Replication protein A1-like protein</fullName>
    </submittedName>
</protein>
<evidence type="ECO:0000256" key="4">
    <source>
        <dbReference type="ARBA" id="ARBA00022833"/>
    </source>
</evidence>
<sequence>MTLPLGLTYLSDVKPFKTNWCVRVKILHLWRQTKDASRETLDVIICDENGSKMHITIRKHYIGKFHRSIKVGDWKIIDNFTLSPLTGKYKISSLTYRMAFNHNTDVIKCDPVSDSVFLDLADFEGVKTESYDENVLIDILGQVVRVGKVDEIMAQNKPNKKLEFQIRDASNERLPCTLWGVFAEKVFSALKSIKHDEKTVVLIRYAKINNFKGNHAFDVSEVIINPVHVPEVELFVKSLPSDGLALTIQDNYVNRDLIKVGQWRILGSIFAIDTDWGWFYFGCPKCNRKTELVKESTSTGKMVKTPMKPKFWCDKCQESITNVEARYKLHVRVMDQTAEIKLMVFENNATKLIGKSSEELVDGQYEEIKDPTIISDVITNLCGKTFHFLVSVEKANIYGGKDIYKVTKVHFGTDIAKEESGLLEDTQYDPSTIGSEEQGQLMLINSSENCSDATNNELSTPSSKRGSAELSDMADQSSTTKKLCSRVNSENGDDEIGTNVIIENADEVKVISDDAGSLLIEGVVKEIEPQTSKAKGSTKVKTE</sequence>
<dbReference type="Pfam" id="PF08646">
    <property type="entry name" value="Rep_fac-A_C"/>
    <property type="match status" value="1"/>
</dbReference>
<reference evidence="10" key="1">
    <citation type="journal article" date="1999" name="DNA Res.">
        <title>Structural analysis of Arabidopsis thaliana chromosome 5. IX. Sequence features of the regions of 1,011,550 bp covered by seventeen P1 and TAC clones.</title>
        <authorList>
            <person name="Kaneko T."/>
            <person name="Katoh T."/>
            <person name="Sato S."/>
            <person name="Nakamura Y."/>
            <person name="Asamizu E."/>
            <person name="Kotani H."/>
            <person name="Miyajima N."/>
            <person name="Tabata S."/>
        </authorList>
    </citation>
    <scope>NUCLEOTIDE SEQUENCE [LARGE SCALE GENOMIC DNA]</scope>
</reference>
<dbReference type="Pfam" id="PF16900">
    <property type="entry name" value="REPA_OB_2"/>
    <property type="match status" value="1"/>
</dbReference>
<keyword evidence="4" id="KW-0862">Zinc</keyword>
<dbReference type="Gene3D" id="2.40.50.140">
    <property type="entry name" value="Nucleic acid-binding proteins"/>
    <property type="match status" value="3"/>
</dbReference>
<evidence type="ECO:0000259" key="9">
    <source>
        <dbReference type="Pfam" id="PF16900"/>
    </source>
</evidence>
<dbReference type="PANTHER" id="PTHR47165:SF4">
    <property type="entry name" value="OS03G0429900 PROTEIN"/>
    <property type="match status" value="1"/>
</dbReference>
<feature type="domain" description="Replication factor A C-terminal" evidence="8">
    <location>
        <begin position="267"/>
        <end position="409"/>
    </location>
</feature>
<dbReference type="GO" id="GO:0003677">
    <property type="term" value="F:DNA binding"/>
    <property type="evidence" value="ECO:0007669"/>
    <property type="project" value="UniProtKB-KW"/>
</dbReference>
<dbReference type="CDD" id="cd04480">
    <property type="entry name" value="RPA1_DBD_A_like"/>
    <property type="match status" value="1"/>
</dbReference>
<dbReference type="PANTHER" id="PTHR47165">
    <property type="entry name" value="OS03G0429900 PROTEIN"/>
    <property type="match status" value="1"/>
</dbReference>
<feature type="compositionally biased region" description="Polar residues" evidence="6">
    <location>
        <begin position="450"/>
        <end position="465"/>
    </location>
</feature>
<dbReference type="GO" id="GO:0008270">
    <property type="term" value="F:zinc ion binding"/>
    <property type="evidence" value="ECO:0007669"/>
    <property type="project" value="UniProtKB-KW"/>
</dbReference>
<accession>Q9FHV9</accession>
<dbReference type="InterPro" id="IPR012340">
    <property type="entry name" value="NA-bd_OB-fold"/>
</dbReference>
<dbReference type="InterPro" id="IPR013955">
    <property type="entry name" value="Rep_factor-A_C"/>
</dbReference>
<dbReference type="AlphaFoldDB" id="Q9FHV9"/>
<organism evidence="10">
    <name type="scientific">Arabidopsis thaliana</name>
    <name type="common">Mouse-ear cress</name>
    <dbReference type="NCBI Taxonomy" id="3702"/>
    <lineage>
        <taxon>Eukaryota</taxon>
        <taxon>Viridiplantae</taxon>
        <taxon>Streptophyta</taxon>
        <taxon>Embryophyta</taxon>
        <taxon>Tracheophyta</taxon>
        <taxon>Spermatophyta</taxon>
        <taxon>Magnoliopsida</taxon>
        <taxon>eudicotyledons</taxon>
        <taxon>Gunneridae</taxon>
        <taxon>Pentapetalae</taxon>
        <taxon>rosids</taxon>
        <taxon>malvids</taxon>
        <taxon>Brassicales</taxon>
        <taxon>Brassicaceae</taxon>
        <taxon>Camelineae</taxon>
        <taxon>Arabidopsis</taxon>
    </lineage>
</organism>
<feature type="domain" description="Replication protein A OB" evidence="9">
    <location>
        <begin position="129"/>
        <end position="214"/>
    </location>
</feature>
<dbReference type="InterPro" id="IPR047192">
    <property type="entry name" value="Euk_RPA1_DBD_C"/>
</dbReference>
<evidence type="ECO:0000313" key="10">
    <source>
        <dbReference type="EMBL" id="BAB11360.1"/>
    </source>
</evidence>
<keyword evidence="5" id="KW-0238">DNA-binding</keyword>
<dbReference type="Pfam" id="PF02721">
    <property type="entry name" value="DUF223"/>
    <property type="match status" value="1"/>
</dbReference>
<evidence type="ECO:0000256" key="1">
    <source>
        <dbReference type="ARBA" id="ARBA00005690"/>
    </source>
</evidence>
<keyword evidence="3" id="KW-0863">Zinc-finger</keyword>
<dbReference type="EMBL" id="AB017068">
    <property type="protein sequence ID" value="BAB11360.1"/>
    <property type="molecule type" value="Genomic_DNA"/>
</dbReference>
<feature type="region of interest" description="Disordered" evidence="6">
    <location>
        <begin position="450"/>
        <end position="482"/>
    </location>
</feature>
<dbReference type="InterPro" id="IPR003871">
    <property type="entry name" value="RFA1B/D_OB_1st"/>
</dbReference>